<keyword evidence="2" id="KW-0132">Cell division</keyword>
<evidence type="ECO:0000313" key="6">
    <source>
        <dbReference type="EMBL" id="ARO86794.1"/>
    </source>
</evidence>
<dbReference type="RefSeq" id="WP_004175854.1">
    <property type="nucleotide sequence ID" value="NZ_CP021106.3"/>
</dbReference>
<evidence type="ECO:0000256" key="2">
    <source>
        <dbReference type="HAMAP-Rule" id="MF_02066"/>
    </source>
</evidence>
<feature type="compositionally biased region" description="Low complexity" evidence="3">
    <location>
        <begin position="131"/>
        <end position="143"/>
    </location>
</feature>
<keyword evidence="2" id="KW-0131">Cell cycle</keyword>
<keyword evidence="7" id="KW-1185">Reference proteome</keyword>
<comment type="function">
    <text evidence="2">Mediates coordination of peptidoglycan synthesis and outer membrane constriction during cell division.</text>
</comment>
<dbReference type="Pfam" id="PF13525">
    <property type="entry name" value="YfiO"/>
    <property type="match status" value="1"/>
</dbReference>
<dbReference type="InterPro" id="IPR032519">
    <property type="entry name" value="YbgF_tri"/>
</dbReference>
<dbReference type="SUPFAM" id="SSF48452">
    <property type="entry name" value="TPR-like"/>
    <property type="match status" value="1"/>
</dbReference>
<dbReference type="eggNOG" id="COG1729">
    <property type="taxonomic scope" value="Bacteria"/>
</dbReference>
<name>A0A1W6SLX6_9PROT</name>
<feature type="region of interest" description="Disordered" evidence="3">
    <location>
        <begin position="115"/>
        <end position="143"/>
    </location>
</feature>
<comment type="similarity">
    <text evidence="2">Belongs to the CpoB family.</text>
</comment>
<dbReference type="GO" id="GO:0070206">
    <property type="term" value="P:protein trimerization"/>
    <property type="evidence" value="ECO:0007669"/>
    <property type="project" value="InterPro"/>
</dbReference>
<dbReference type="Gene3D" id="1.20.5.110">
    <property type="match status" value="1"/>
</dbReference>
<evidence type="ECO:0000259" key="4">
    <source>
        <dbReference type="Pfam" id="PF13525"/>
    </source>
</evidence>
<dbReference type="KEGG" id="nlc:EBAPG3_002870"/>
<gene>
    <name evidence="2" type="primary">cpoB</name>
    <name evidence="6" type="ORF">EBAPG3_002870</name>
</gene>
<dbReference type="GO" id="GO:0030288">
    <property type="term" value="C:outer membrane-bounded periplasmic space"/>
    <property type="evidence" value="ECO:0007669"/>
    <property type="project" value="UniProtKB-UniRule"/>
</dbReference>
<dbReference type="EMBL" id="CP021106">
    <property type="protein sequence ID" value="ARO86794.1"/>
    <property type="molecule type" value="Genomic_DNA"/>
</dbReference>
<accession>A0A1W6SLX6</accession>
<dbReference type="HAMAP" id="MF_02066">
    <property type="entry name" value="CpoB"/>
    <property type="match status" value="1"/>
</dbReference>
<keyword evidence="1 2" id="KW-0732">Signal</keyword>
<feature type="domain" description="Outer membrane lipoprotein BamD-like" evidence="4">
    <location>
        <begin position="167"/>
        <end position="286"/>
    </location>
</feature>
<sequence precursor="true">MRLRAFWLLFLIGCNSSYAGLFDDQEARKQIATQQTLIEDLRNQGRTLETRLVKLEAALNDQPLLELHNQIETLRLDLNKLQGQIEVLVNENELAKKRQKDFYIDLDSRLRRIEQPEESAASESPPPESPAAPATRSEVAPEPTVEAPARVVAVVPPAAGAAPTETTESRDYEAAYSLFRNAKYQEAISKFKQFIKNYPGSSLVPSAHYWTGNAYYAKRDFKNAIDTQEKLIAAFPASSKAPDAMLNIASSQQEMNQKAAAKKTLENLIARYPGSDAAQKAKQRLATRK</sequence>
<dbReference type="NCBIfam" id="TIGR02795">
    <property type="entry name" value="tol_pal_ybgF"/>
    <property type="match status" value="1"/>
</dbReference>
<organism evidence="6 7">
    <name type="scientific">Nitrosospira lacus</name>
    <dbReference type="NCBI Taxonomy" id="1288494"/>
    <lineage>
        <taxon>Bacteria</taxon>
        <taxon>Pseudomonadati</taxon>
        <taxon>Pseudomonadota</taxon>
        <taxon>Betaproteobacteria</taxon>
        <taxon>Nitrosomonadales</taxon>
        <taxon>Nitrosomonadaceae</taxon>
        <taxon>Nitrosospira</taxon>
    </lineage>
</organism>
<protein>
    <recommendedName>
        <fullName evidence="2">Cell division coordinator CpoB</fullName>
    </recommendedName>
</protein>
<evidence type="ECO:0000313" key="7">
    <source>
        <dbReference type="Proteomes" id="UP000012179"/>
    </source>
</evidence>
<proteinExistence type="inferred from homology"/>
<evidence type="ECO:0000256" key="3">
    <source>
        <dbReference type="SAM" id="MobiDB-lite"/>
    </source>
</evidence>
<comment type="subcellular location">
    <subcellularLocation>
        <location evidence="2">Periplasm</location>
    </subcellularLocation>
</comment>
<dbReference type="InterPro" id="IPR034706">
    <property type="entry name" value="CpoB"/>
</dbReference>
<keyword evidence="2" id="KW-0175">Coiled coil</keyword>
<evidence type="ECO:0000259" key="5">
    <source>
        <dbReference type="Pfam" id="PF16331"/>
    </source>
</evidence>
<dbReference type="Proteomes" id="UP000012179">
    <property type="component" value="Chromosome"/>
</dbReference>
<dbReference type="Pfam" id="PF16331">
    <property type="entry name" value="TolA_bind_tri"/>
    <property type="match status" value="1"/>
</dbReference>
<feature type="chain" id="PRO_5010892698" description="Cell division coordinator CpoB" evidence="2">
    <location>
        <begin position="20"/>
        <end position="289"/>
    </location>
</feature>
<dbReference type="InterPro" id="IPR011990">
    <property type="entry name" value="TPR-like_helical_dom_sf"/>
</dbReference>
<dbReference type="GO" id="GO:0043093">
    <property type="term" value="P:FtsZ-dependent cytokinesis"/>
    <property type="evidence" value="ECO:0007669"/>
    <property type="project" value="UniProtKB-UniRule"/>
</dbReference>
<dbReference type="InterPro" id="IPR014162">
    <property type="entry name" value="CpoB_C"/>
</dbReference>
<feature type="signal peptide" evidence="2">
    <location>
        <begin position="1"/>
        <end position="19"/>
    </location>
</feature>
<feature type="coiled-coil region" evidence="2">
    <location>
        <begin position="24"/>
        <end position="98"/>
    </location>
</feature>
<dbReference type="AlphaFoldDB" id="A0A1W6SLX6"/>
<dbReference type="InterPro" id="IPR039565">
    <property type="entry name" value="BamD-like"/>
</dbReference>
<evidence type="ECO:0000256" key="1">
    <source>
        <dbReference type="ARBA" id="ARBA00022729"/>
    </source>
</evidence>
<keyword evidence="2" id="KW-0574">Periplasm</keyword>
<dbReference type="Gene3D" id="1.25.40.10">
    <property type="entry name" value="Tetratricopeptide repeat domain"/>
    <property type="match status" value="1"/>
</dbReference>
<dbReference type="OrthoDB" id="8525418at2"/>
<feature type="domain" description="YbgF trimerisation" evidence="5">
    <location>
        <begin position="48"/>
        <end position="119"/>
    </location>
</feature>
<reference evidence="6 7" key="1">
    <citation type="journal article" date="2015" name="Int. J. Syst. Evol. Microbiol.">
        <title>Nitrosospira lacus sp. nov., a psychrotolerant, ammonia-oxidizing bacterium from sandy lake sediment.</title>
        <authorList>
            <person name="Urakawa H."/>
            <person name="Garcia J.C."/>
            <person name="Nielsen J.L."/>
            <person name="Le V.Q."/>
            <person name="Kozlowski J.A."/>
            <person name="Stein L.Y."/>
            <person name="Lim C.K."/>
            <person name="Pommerening-Roser A."/>
            <person name="Martens-Habbena W."/>
            <person name="Stahl D.A."/>
            <person name="Klotz M.G."/>
        </authorList>
    </citation>
    <scope>NUCLEOTIDE SEQUENCE [LARGE SCALE GENOMIC DNA]</scope>
    <source>
        <strain evidence="6 7">APG3</strain>
    </source>
</reference>